<dbReference type="InterPro" id="IPR014756">
    <property type="entry name" value="Ig_E-set"/>
</dbReference>
<gene>
    <name evidence="3" type="ORF">FM068_04720</name>
</gene>
<dbReference type="SUPFAM" id="SSF48695">
    <property type="entry name" value="Multiheme cytochromes"/>
    <property type="match status" value="1"/>
</dbReference>
<evidence type="ECO:0000313" key="4">
    <source>
        <dbReference type="Proteomes" id="UP000472380"/>
    </source>
</evidence>
<name>A0A6L8Q3K9_9ACTN</name>
<feature type="region of interest" description="Disordered" evidence="1">
    <location>
        <begin position="1"/>
        <end position="20"/>
    </location>
</feature>
<feature type="region of interest" description="Disordered" evidence="1">
    <location>
        <begin position="73"/>
        <end position="100"/>
    </location>
</feature>
<evidence type="ECO:0000313" key="3">
    <source>
        <dbReference type="EMBL" id="MZG27892.1"/>
    </source>
</evidence>
<dbReference type="SUPFAM" id="SSF56524">
    <property type="entry name" value="Oxidoreductase molybdopterin-binding domain"/>
    <property type="match status" value="1"/>
</dbReference>
<dbReference type="EMBL" id="VJNE01000007">
    <property type="protein sequence ID" value="MZG27892.1"/>
    <property type="molecule type" value="Genomic_DNA"/>
</dbReference>
<evidence type="ECO:0000259" key="2">
    <source>
        <dbReference type="Pfam" id="PF00174"/>
    </source>
</evidence>
<reference evidence="3 4" key="1">
    <citation type="submission" date="2019-07" db="EMBL/GenBank/DDBJ databases">
        <title>Draft genome sequence of Adlercreutzia equolifaciens IPLA 37004, a human intestinal strain that does not produces equol from daidzein.</title>
        <authorList>
            <person name="Vazquez L."/>
            <person name="Florez A.B."/>
            <person name="Mayo B."/>
        </authorList>
    </citation>
    <scope>NUCLEOTIDE SEQUENCE [LARGE SCALE GENOMIC DNA]</scope>
    <source>
        <strain evidence="3 4">IPLA 37004</strain>
    </source>
</reference>
<protein>
    <submittedName>
        <fullName evidence="3">Molybdopterin-dependent oxidoreductase</fullName>
    </submittedName>
</protein>
<dbReference type="Gene3D" id="2.60.40.650">
    <property type="match status" value="1"/>
</dbReference>
<dbReference type="Proteomes" id="UP000472380">
    <property type="component" value="Unassembled WGS sequence"/>
</dbReference>
<comment type="caution">
    <text evidence="3">The sequence shown here is derived from an EMBL/GenBank/DDBJ whole genome shotgun (WGS) entry which is preliminary data.</text>
</comment>
<evidence type="ECO:0000256" key="1">
    <source>
        <dbReference type="SAM" id="MobiDB-lite"/>
    </source>
</evidence>
<dbReference type="InterPro" id="IPR036374">
    <property type="entry name" value="OxRdtase_Mopterin-bd_sf"/>
</dbReference>
<dbReference type="InterPro" id="IPR000572">
    <property type="entry name" value="OxRdtase_Mopterin-bd_dom"/>
</dbReference>
<accession>A0A6L8Q3K9</accession>
<dbReference type="AlphaFoldDB" id="A0A6L8Q3K9"/>
<dbReference type="SUPFAM" id="SSF81296">
    <property type="entry name" value="E set domains"/>
    <property type="match status" value="1"/>
</dbReference>
<sequence>MMTPKTGFSGIVNREGAERQRAFRRKRRGGLMRFPTSKRGEGGHAHSRRKFALGAAVCLLALAACLAACAPSTAPQPTDTNAAVAETGESDGGDADASTAGSFSTAADFTDVSTGMFPDIQRNAEFQNAGNRGCAACHDDLFTLDKNNGSFVHITNQVGMKKGSYNGDCVVCHYQKMGTAGNIMSENLHVRHYSSPEFVNANGNCWSCHVTDTDENGNIIMKLFEDVKYDMRFGGYPNEDETDIHWLERHGWDEGTFSGVVREADPKLDVQVDQATSAEEDEFNILNFERIEGEDAYDQIEKSVNDGSYRFTVEGVGKPGEYTLDDLKAMPQTEFTAAQYCYVAGYNTAMFDNMPMKGVKLSDFIEAVGGVEAGANTVTPVAVDGWTAIYPDGATDLQSYIDNDAVIVLERYGHDLNIAQGGPVEIFVPGTGGTATVKNLVGIKFSKTDNPPVYSDIAVPSIEAGALINMNTSWFDNDGVQAKVGEPVTLEGASWGWTFGDACNYEVGKILFSLDYGQNWTEVDSPDSFDPYQWTHFTMTWTPEKAGTYIAKAKAVSKNGVEQGKDASIIIQVSE</sequence>
<dbReference type="InterPro" id="IPR036280">
    <property type="entry name" value="Multihaem_cyt_sf"/>
</dbReference>
<organism evidence="3 4">
    <name type="scientific">Adlercreutzia equolifaciens</name>
    <dbReference type="NCBI Taxonomy" id="446660"/>
    <lineage>
        <taxon>Bacteria</taxon>
        <taxon>Bacillati</taxon>
        <taxon>Actinomycetota</taxon>
        <taxon>Coriobacteriia</taxon>
        <taxon>Eggerthellales</taxon>
        <taxon>Eggerthellaceae</taxon>
        <taxon>Adlercreutzia</taxon>
    </lineage>
</organism>
<feature type="domain" description="Oxidoreductase molybdopterin-binding" evidence="2">
    <location>
        <begin position="305"/>
        <end position="451"/>
    </location>
</feature>
<dbReference type="Gene3D" id="3.90.420.10">
    <property type="entry name" value="Oxidoreductase, molybdopterin-binding domain"/>
    <property type="match status" value="1"/>
</dbReference>
<proteinExistence type="predicted"/>
<dbReference type="Pfam" id="PF00174">
    <property type="entry name" value="Oxidored_molyb"/>
    <property type="match status" value="1"/>
</dbReference>